<dbReference type="GO" id="GO:0003677">
    <property type="term" value="F:DNA binding"/>
    <property type="evidence" value="ECO:0007669"/>
    <property type="project" value="InterPro"/>
</dbReference>
<dbReference type="Pfam" id="PF01381">
    <property type="entry name" value="HTH_3"/>
    <property type="match status" value="1"/>
</dbReference>
<dbReference type="CDD" id="cd00093">
    <property type="entry name" value="HTH_XRE"/>
    <property type="match status" value="1"/>
</dbReference>
<feature type="domain" description="HTH cro/C1-type" evidence="1">
    <location>
        <begin position="4"/>
        <end position="63"/>
    </location>
</feature>
<reference evidence="2 3" key="1">
    <citation type="submission" date="2015-11" db="EMBL/GenBank/DDBJ databases">
        <title>Complete genome sequencing of a biphenyl-degrading bacterium, Pseudomonas putida KF715 (=NBRC110667).</title>
        <authorList>
            <person name="Suenaga H."/>
            <person name="Fujihara N."/>
            <person name="Watanabe T."/>
            <person name="Hirose J."/>
            <person name="Kimura N."/>
            <person name="Yamazoe A."/>
            <person name="Hosoyama A."/>
            <person name="Shimodaira J."/>
            <person name="Furukawa K."/>
        </authorList>
    </citation>
    <scope>NUCLEOTIDE SEQUENCE [LARGE SCALE GENOMIC DNA]</scope>
    <source>
        <strain evidence="2 3">KF715</strain>
    </source>
</reference>
<dbReference type="AlphaFoldDB" id="A0A1L7NFR5"/>
<dbReference type="InterPro" id="IPR010982">
    <property type="entry name" value="Lambda_DNA-bd_dom_sf"/>
</dbReference>
<name>A0A1L7NFR5_PSEPU</name>
<gene>
    <name evidence="2" type="ORF">KF715C_ch37560</name>
</gene>
<organism evidence="2 3">
    <name type="scientific">Pseudomonas putida</name>
    <name type="common">Arthrobacter siderocapsulatus</name>
    <dbReference type="NCBI Taxonomy" id="303"/>
    <lineage>
        <taxon>Bacteria</taxon>
        <taxon>Pseudomonadati</taxon>
        <taxon>Pseudomonadota</taxon>
        <taxon>Gammaproteobacteria</taxon>
        <taxon>Pseudomonadales</taxon>
        <taxon>Pseudomonadaceae</taxon>
        <taxon>Pseudomonas</taxon>
    </lineage>
</organism>
<dbReference type="Proteomes" id="UP000218731">
    <property type="component" value="Chromosome 1"/>
</dbReference>
<dbReference type="PROSITE" id="PS50943">
    <property type="entry name" value="HTH_CROC1"/>
    <property type="match status" value="1"/>
</dbReference>
<evidence type="ECO:0000313" key="2">
    <source>
        <dbReference type="EMBL" id="BAW24329.1"/>
    </source>
</evidence>
<protein>
    <submittedName>
        <fullName evidence="2">Cro repressor</fullName>
    </submittedName>
</protein>
<evidence type="ECO:0000259" key="1">
    <source>
        <dbReference type="PROSITE" id="PS50943"/>
    </source>
</evidence>
<dbReference type="InterPro" id="IPR001387">
    <property type="entry name" value="Cro/C1-type_HTH"/>
</dbReference>
<evidence type="ECO:0000313" key="3">
    <source>
        <dbReference type="Proteomes" id="UP000218731"/>
    </source>
</evidence>
<proteinExistence type="predicted"/>
<accession>A0A1L7NFR5</accession>
<dbReference type="SMART" id="SM00530">
    <property type="entry name" value="HTH_XRE"/>
    <property type="match status" value="1"/>
</dbReference>
<dbReference type="RefSeq" id="WP_096426489.1">
    <property type="nucleotide sequence ID" value="NZ_AP015029.1"/>
</dbReference>
<dbReference type="Gene3D" id="1.10.260.40">
    <property type="entry name" value="lambda repressor-like DNA-binding domains"/>
    <property type="match status" value="1"/>
</dbReference>
<dbReference type="EMBL" id="AP015029">
    <property type="protein sequence ID" value="BAW24329.1"/>
    <property type="molecule type" value="Genomic_DNA"/>
</dbReference>
<dbReference type="SUPFAM" id="SSF47413">
    <property type="entry name" value="lambda repressor-like DNA-binding domains"/>
    <property type="match status" value="1"/>
</dbReference>
<sequence length="74" mass="7938">MNNVRKIRVAAGISQARLCRELSWNQSRLANYEAGRRCVGLDAARKIVAALNGLGAKCSLDDAFPPAARNPEAA</sequence>